<gene>
    <name evidence="3" type="ORF">I7V36_10175</name>
</gene>
<comment type="caution">
    <text evidence="3">The sequence shown here is derived from an EMBL/GenBank/DDBJ whole genome shotgun (WGS) entry which is preliminary data.</text>
</comment>
<organism evidence="3 4">
    <name type="scientific">Bisbaumannia pacifica</name>
    <dbReference type="NCBI Taxonomy" id="77098"/>
    <lineage>
        <taxon>Bacteria</taxon>
        <taxon>Pseudomonadati</taxon>
        <taxon>Pseudomonadota</taxon>
        <taxon>Gammaproteobacteria</taxon>
        <taxon>Oceanospirillales</taxon>
        <taxon>Halomonadaceae</taxon>
        <taxon>Bisbaumannia</taxon>
    </lineage>
</organism>
<dbReference type="Pfam" id="PF01433">
    <property type="entry name" value="Peptidase_M1"/>
    <property type="match status" value="1"/>
</dbReference>
<dbReference type="InterPro" id="IPR027268">
    <property type="entry name" value="Peptidase_M4/M1_CTD_sf"/>
</dbReference>
<dbReference type="AlphaFoldDB" id="A0ABD4L161"/>
<name>A0ABD4L161_9GAMM</name>
<dbReference type="InterPro" id="IPR014782">
    <property type="entry name" value="Peptidase_M1_dom"/>
</dbReference>
<evidence type="ECO:0000259" key="2">
    <source>
        <dbReference type="Pfam" id="PF01433"/>
    </source>
</evidence>
<dbReference type="Proteomes" id="UP000651738">
    <property type="component" value="Unassembled WGS sequence"/>
</dbReference>
<evidence type="ECO:0000313" key="4">
    <source>
        <dbReference type="Proteomes" id="UP000651738"/>
    </source>
</evidence>
<feature type="region of interest" description="Disordered" evidence="1">
    <location>
        <begin position="614"/>
        <end position="642"/>
    </location>
</feature>
<sequence>MHRWLMLLGLLVTTLAPAWGNDDAWSLRVWLEPSTASLRGEMTLAPVSGELRLHPALRLEGASQGEDAIAVERLAPGRYRLDAAEGEAPLTLRWRGRLPRRDAIGLAADGGLLPAAIAWHPQPEAMSPGPLTLTLHLPAGQRGVASGGLMEEGAEEGVRFHHPLTTQASLATGPWAVRERVFDGVRLRTLFPETLGEAFAETYLDAAADHLAAFQARLGPFPVASFSMAASPAPLGVAFPGFTLLGERVIPLPFIPHTSLAHELMHGWWGAGVAVDDAAGNWAEALTTYLADHALDETRGQASETRRRWLRDLAALPEANTPALVDFRGGADAAERLVGYQHGALLFHQLRRRLGDAAFNAGLRRFAEIWMHREAGWSDLIASLAGDEAERQALMAVVTPWLERPGRPALHLDGVRLTQGEDGRWRIVGELVQEGGVWPMEVPLVLEGATADERQHFEVALESPRRAFVLESATRPRRLLLDPAFELPRRLPPPPILRRLALAPALRLASLTPGLDARPLIGETPIADEAALTLVVGETRAVVEWLAEAGIDGAAAAPATRGQARLWLLPGRPIALLSADGPEALAALARRWRHHGRHGYLVVDGSGETLAVGGWDTGNGAASRESDGEVPGVTFAPPGDEE</sequence>
<protein>
    <recommendedName>
        <fullName evidence="2">Peptidase M1 membrane alanine aminopeptidase domain-containing protein</fullName>
    </recommendedName>
</protein>
<evidence type="ECO:0000256" key="1">
    <source>
        <dbReference type="SAM" id="MobiDB-lite"/>
    </source>
</evidence>
<dbReference type="SUPFAM" id="SSF55486">
    <property type="entry name" value="Metalloproteases ('zincins'), catalytic domain"/>
    <property type="match status" value="1"/>
</dbReference>
<dbReference type="EMBL" id="JAEDAF010000008">
    <property type="protein sequence ID" value="MBH8580457.1"/>
    <property type="molecule type" value="Genomic_DNA"/>
</dbReference>
<accession>A0ABD4L161</accession>
<dbReference type="RefSeq" id="WP_198057732.1">
    <property type="nucleotide sequence ID" value="NZ_JAEDAF010000008.1"/>
</dbReference>
<feature type="domain" description="Peptidase M1 membrane alanine aminopeptidase" evidence="2">
    <location>
        <begin position="260"/>
        <end position="401"/>
    </location>
</feature>
<evidence type="ECO:0000313" key="3">
    <source>
        <dbReference type="EMBL" id="MBH8580457.1"/>
    </source>
</evidence>
<proteinExistence type="predicted"/>
<reference evidence="3 4" key="1">
    <citation type="submission" date="2020-12" db="EMBL/GenBank/DDBJ databases">
        <title>Draft genome sequence of Halomonas pacifica strain CARE-V15.</title>
        <authorList>
            <person name="Vignesh N."/>
            <person name="Thabitha A."/>
            <person name="Saravanan R."/>
            <person name="Manigandan V."/>
        </authorList>
    </citation>
    <scope>NUCLEOTIDE SEQUENCE [LARGE SCALE GENOMIC DNA]</scope>
    <source>
        <strain evidence="3 4">CARE-V15</strain>
    </source>
</reference>
<dbReference type="Gene3D" id="1.10.390.10">
    <property type="entry name" value="Neutral Protease Domain 2"/>
    <property type="match status" value="1"/>
</dbReference>